<organism evidence="1 2">
    <name type="scientific">Lipingzhangella halophila</name>
    <dbReference type="NCBI Taxonomy" id="1783352"/>
    <lineage>
        <taxon>Bacteria</taxon>
        <taxon>Bacillati</taxon>
        <taxon>Actinomycetota</taxon>
        <taxon>Actinomycetes</taxon>
        <taxon>Streptosporangiales</taxon>
        <taxon>Nocardiopsidaceae</taxon>
        <taxon>Lipingzhangella</taxon>
    </lineage>
</organism>
<sequence>MKRILASLGLGNASVEAVLSDANTVPGGVLHGEVFLTGGSVDQRIEQLTVGLQTRAEMEIGDNEVQRNLEFGRTRIGGELHLQPGAELRVPFQLAVPWESPITSHRGRNLRGMRVGVNTQLHVAGGVDPGDLDPVAIHALDSQTLLLDAMERLGFAFTKADCEQGKLRGTRQQLPFYQEIEYRAPGSYPGISELELSFVSDQQGCDVVLELDKKGGLVSESRDTFRRFRIEHATAAQEDWAAQLHEIFHKVGGQRRWL</sequence>
<dbReference type="AlphaFoldDB" id="A0A7W7RIF6"/>
<name>A0A7W7RIF6_9ACTN</name>
<dbReference type="EMBL" id="JACHJT010000001">
    <property type="protein sequence ID" value="MBB4932612.1"/>
    <property type="molecule type" value="Genomic_DNA"/>
</dbReference>
<dbReference type="RefSeq" id="WP_184580163.1">
    <property type="nucleotide sequence ID" value="NZ_JACHJT010000001.1"/>
</dbReference>
<gene>
    <name evidence="1" type="ORF">F4561_003432</name>
</gene>
<proteinExistence type="predicted"/>
<evidence type="ECO:0000313" key="2">
    <source>
        <dbReference type="Proteomes" id="UP000523007"/>
    </source>
</evidence>
<dbReference type="PANTHER" id="PTHR40053:SF1">
    <property type="entry name" value="SPORULATION-CONTROL PROTEIN SPO0M"/>
    <property type="match status" value="1"/>
</dbReference>
<evidence type="ECO:0000313" key="1">
    <source>
        <dbReference type="EMBL" id="MBB4932612.1"/>
    </source>
</evidence>
<dbReference type="Pfam" id="PF07070">
    <property type="entry name" value="Spo0M"/>
    <property type="match status" value="1"/>
</dbReference>
<keyword evidence="2" id="KW-1185">Reference proteome</keyword>
<protein>
    <submittedName>
        <fullName evidence="1">Sporulation-control protein</fullName>
    </submittedName>
</protein>
<dbReference type="PANTHER" id="PTHR40053">
    <property type="entry name" value="SPORULATION-CONTROL PROTEIN SPO0M"/>
    <property type="match status" value="1"/>
</dbReference>
<reference evidence="1 2" key="1">
    <citation type="submission" date="2020-08" db="EMBL/GenBank/DDBJ databases">
        <title>Sequencing the genomes of 1000 actinobacteria strains.</title>
        <authorList>
            <person name="Klenk H.-P."/>
        </authorList>
    </citation>
    <scope>NUCLEOTIDE SEQUENCE [LARGE SCALE GENOMIC DNA]</scope>
    <source>
        <strain evidence="1 2">DSM 102030</strain>
    </source>
</reference>
<comment type="caution">
    <text evidence="1">The sequence shown here is derived from an EMBL/GenBank/DDBJ whole genome shotgun (WGS) entry which is preliminary data.</text>
</comment>
<dbReference type="Proteomes" id="UP000523007">
    <property type="component" value="Unassembled WGS sequence"/>
</dbReference>
<dbReference type="InterPro" id="IPR009776">
    <property type="entry name" value="Spore_0_M"/>
</dbReference>
<accession>A0A7W7RIF6</accession>